<name>A0A9X3LE13_9BACL</name>
<dbReference type="EMBL" id="JAMKBJ010000002">
    <property type="protein sequence ID" value="MCZ8536216.1"/>
    <property type="molecule type" value="Genomic_DNA"/>
</dbReference>
<dbReference type="InterPro" id="IPR019642">
    <property type="entry name" value="DUF2507"/>
</dbReference>
<protein>
    <submittedName>
        <fullName evidence="1">YslB family protein</fullName>
    </submittedName>
</protein>
<dbReference type="Proteomes" id="UP001152173">
    <property type="component" value="Unassembled WGS sequence"/>
</dbReference>
<dbReference type="RefSeq" id="WP_269925321.1">
    <property type="nucleotide sequence ID" value="NZ_JAMKBJ010000002.1"/>
</dbReference>
<evidence type="ECO:0000313" key="2">
    <source>
        <dbReference type="Proteomes" id="UP001152173"/>
    </source>
</evidence>
<dbReference type="Pfam" id="PF10702">
    <property type="entry name" value="DUF2507"/>
    <property type="match status" value="1"/>
</dbReference>
<keyword evidence="2" id="KW-1185">Reference proteome</keyword>
<reference evidence="1" key="1">
    <citation type="submission" date="2022-05" db="EMBL/GenBank/DDBJ databases">
        <authorList>
            <person name="Colautti A."/>
            <person name="Iacumin L."/>
        </authorList>
    </citation>
    <scope>NUCLEOTIDE SEQUENCE</scope>
    <source>
        <strain evidence="1">SK 55</strain>
    </source>
</reference>
<gene>
    <name evidence="1" type="ORF">M9R32_03275</name>
</gene>
<dbReference type="Gene3D" id="3.30.1380.20">
    <property type="entry name" value="Trafficking protein particle complex subunit 3"/>
    <property type="match status" value="1"/>
</dbReference>
<dbReference type="AlphaFoldDB" id="A0A9X3LE13"/>
<dbReference type="InterPro" id="IPR024096">
    <property type="entry name" value="NO_sig/Golgi_transp_ligand-bd"/>
</dbReference>
<evidence type="ECO:0000313" key="1">
    <source>
        <dbReference type="EMBL" id="MCZ8536216.1"/>
    </source>
</evidence>
<sequence>MTMTETNKVPTFGYELIRDHVLSTILGKHEEDILYWAGKDLARKFQMFSMEETISFFEEAGWGQLKLEQLSKDEAFYVLTGDPDALQIDKRCFRLEAGFLAQQQQKLSGFMTECFEEKFVKKNTVQFHIKWDLKEKVNS</sequence>
<proteinExistence type="predicted"/>
<dbReference type="SUPFAM" id="SSF111126">
    <property type="entry name" value="Ligand-binding domain in the NO signalling and Golgi transport"/>
    <property type="match status" value="1"/>
</dbReference>
<organism evidence="1 2">
    <name type="scientific">Paenisporosarcina quisquiliarum</name>
    <dbReference type="NCBI Taxonomy" id="365346"/>
    <lineage>
        <taxon>Bacteria</taxon>
        <taxon>Bacillati</taxon>
        <taxon>Bacillota</taxon>
        <taxon>Bacilli</taxon>
        <taxon>Bacillales</taxon>
        <taxon>Caryophanaceae</taxon>
        <taxon>Paenisporosarcina</taxon>
    </lineage>
</organism>
<accession>A0A9X3LE13</accession>
<comment type="caution">
    <text evidence="1">The sequence shown here is derived from an EMBL/GenBank/DDBJ whole genome shotgun (WGS) entry which is preliminary data.</text>
</comment>